<keyword evidence="2" id="KW-0472">Membrane</keyword>
<dbReference type="EMBL" id="AC145320">
    <property type="protein sequence ID" value="AAX96543.1"/>
    <property type="molecule type" value="Genomic_DNA"/>
</dbReference>
<reference evidence="4" key="2">
    <citation type="journal article" date="2008" name="Nucleic Acids Res.">
        <title>The rice annotation project database (RAP-DB): 2008 update.</title>
        <authorList>
            <consortium name="The rice annotation project (RAP)"/>
        </authorList>
    </citation>
    <scope>GENOME REANNOTATION</scope>
    <source>
        <strain evidence="4">cv. Nipponbare</strain>
    </source>
</reference>
<name>Q2R5J1_ORYSJ</name>
<evidence type="ECO:0000313" key="4">
    <source>
        <dbReference type="Proteomes" id="UP000000763"/>
    </source>
</evidence>
<feature type="region of interest" description="Disordered" evidence="1">
    <location>
        <begin position="9"/>
        <end position="32"/>
    </location>
</feature>
<feature type="compositionally biased region" description="Low complexity" evidence="1">
    <location>
        <begin position="15"/>
        <end position="26"/>
    </location>
</feature>
<organism evidence="3 4">
    <name type="scientific">Oryza sativa subsp. japonica</name>
    <name type="common">Rice</name>
    <dbReference type="NCBI Taxonomy" id="39947"/>
    <lineage>
        <taxon>Eukaryota</taxon>
        <taxon>Viridiplantae</taxon>
        <taxon>Streptophyta</taxon>
        <taxon>Embryophyta</taxon>
        <taxon>Tracheophyta</taxon>
        <taxon>Spermatophyta</taxon>
        <taxon>Magnoliopsida</taxon>
        <taxon>Liliopsida</taxon>
        <taxon>Poales</taxon>
        <taxon>Poaceae</taxon>
        <taxon>BOP clade</taxon>
        <taxon>Oryzoideae</taxon>
        <taxon>Oryzeae</taxon>
        <taxon>Oryzinae</taxon>
        <taxon>Oryza</taxon>
        <taxon>Oryza sativa</taxon>
    </lineage>
</organism>
<sequence>MSGVAAAAIGGGGAAPPTGAAPTPTGAGSGAGAPGGGAVNDYNNGGNSASPSSGGPFSGYNLLLLLLLALLLFPLLALYCVRYVLVPVLHDASSMLSHYCIRVDHCGNKQIHILARVEHVPLPSNQAAAARREDVERPGQQCARAVTGILQFQRVALVSWRSDLKRESRLLVAIPGGAPDAAFTGVGRSPGRHPPGCRLLRAFPSIAHGHGAAAVRARDSRRRLPHTLSPPASKPPTRLTPSAVA</sequence>
<dbReference type="AlphaFoldDB" id="Q2R5J1"/>
<gene>
    <name evidence="3" type="ordered locus">LOC_Os11g24820</name>
</gene>
<accession>Q2R5J1</accession>
<keyword evidence="2" id="KW-0812">Transmembrane</keyword>
<evidence type="ECO:0000313" key="3">
    <source>
        <dbReference type="EMBL" id="AAX96543.1"/>
    </source>
</evidence>
<protein>
    <submittedName>
        <fullName evidence="3">Uncharacterized protein</fullName>
    </submittedName>
</protein>
<evidence type="ECO:0000256" key="1">
    <source>
        <dbReference type="SAM" id="MobiDB-lite"/>
    </source>
</evidence>
<proteinExistence type="predicted"/>
<dbReference type="Proteomes" id="UP000000763">
    <property type="component" value="Chromosome 11"/>
</dbReference>
<evidence type="ECO:0000256" key="2">
    <source>
        <dbReference type="SAM" id="Phobius"/>
    </source>
</evidence>
<feature type="region of interest" description="Disordered" evidence="1">
    <location>
        <begin position="211"/>
        <end position="245"/>
    </location>
</feature>
<keyword evidence="2" id="KW-1133">Transmembrane helix</keyword>
<feature type="transmembrane region" description="Helical" evidence="2">
    <location>
        <begin position="62"/>
        <end position="85"/>
    </location>
</feature>
<reference evidence="4" key="1">
    <citation type="journal article" date="2005" name="Nature">
        <title>The map-based sequence of the rice genome.</title>
        <authorList>
            <consortium name="International rice genome sequencing project (IRGSP)"/>
            <person name="Matsumoto T."/>
            <person name="Wu J."/>
            <person name="Kanamori H."/>
            <person name="Katayose Y."/>
            <person name="Fujisawa M."/>
            <person name="Namiki N."/>
            <person name="Mizuno H."/>
            <person name="Yamamoto K."/>
            <person name="Antonio B.A."/>
            <person name="Baba T."/>
            <person name="Sakata K."/>
            <person name="Nagamura Y."/>
            <person name="Aoki H."/>
            <person name="Arikawa K."/>
            <person name="Arita K."/>
            <person name="Bito T."/>
            <person name="Chiden Y."/>
            <person name="Fujitsuka N."/>
            <person name="Fukunaka R."/>
            <person name="Hamada M."/>
            <person name="Harada C."/>
            <person name="Hayashi A."/>
            <person name="Hijishita S."/>
            <person name="Honda M."/>
            <person name="Hosokawa S."/>
            <person name="Ichikawa Y."/>
            <person name="Idonuma A."/>
            <person name="Iijima M."/>
            <person name="Ikeda M."/>
            <person name="Ikeno M."/>
            <person name="Ito K."/>
            <person name="Ito S."/>
            <person name="Ito T."/>
            <person name="Ito Y."/>
            <person name="Ito Y."/>
            <person name="Iwabuchi A."/>
            <person name="Kamiya K."/>
            <person name="Karasawa W."/>
            <person name="Kurita K."/>
            <person name="Katagiri S."/>
            <person name="Kikuta A."/>
            <person name="Kobayashi H."/>
            <person name="Kobayashi N."/>
            <person name="Machita K."/>
            <person name="Maehara T."/>
            <person name="Masukawa M."/>
            <person name="Mizubayashi T."/>
            <person name="Mukai Y."/>
            <person name="Nagasaki H."/>
            <person name="Nagata Y."/>
            <person name="Naito S."/>
            <person name="Nakashima M."/>
            <person name="Nakama Y."/>
            <person name="Nakamichi Y."/>
            <person name="Nakamura M."/>
            <person name="Meguro A."/>
            <person name="Negishi M."/>
            <person name="Ohta I."/>
            <person name="Ohta T."/>
            <person name="Okamoto M."/>
            <person name="Ono N."/>
            <person name="Saji S."/>
            <person name="Sakaguchi M."/>
            <person name="Sakai K."/>
            <person name="Shibata M."/>
            <person name="Shimokawa T."/>
            <person name="Song J."/>
            <person name="Takazaki Y."/>
            <person name="Terasawa K."/>
            <person name="Tsugane M."/>
            <person name="Tsuji K."/>
            <person name="Ueda S."/>
            <person name="Waki K."/>
            <person name="Yamagata H."/>
            <person name="Yamamoto M."/>
            <person name="Yamamoto S."/>
            <person name="Yamane H."/>
            <person name="Yoshiki S."/>
            <person name="Yoshihara R."/>
            <person name="Yukawa K."/>
            <person name="Zhong H."/>
            <person name="Yano M."/>
            <person name="Yuan Q."/>
            <person name="Ouyang S."/>
            <person name="Liu J."/>
            <person name="Jones K.M."/>
            <person name="Gansberger K."/>
            <person name="Moffat K."/>
            <person name="Hill J."/>
            <person name="Bera J."/>
            <person name="Fadrosh D."/>
            <person name="Jin S."/>
            <person name="Johri S."/>
            <person name="Kim M."/>
            <person name="Overton L."/>
            <person name="Reardon M."/>
            <person name="Tsitrin T."/>
            <person name="Vuong H."/>
            <person name="Weaver B."/>
            <person name="Ciecko A."/>
            <person name="Tallon L."/>
            <person name="Jackson J."/>
            <person name="Pai G."/>
            <person name="Aken S.V."/>
            <person name="Utterback T."/>
            <person name="Reidmuller S."/>
            <person name="Feldblyum T."/>
            <person name="Hsiao J."/>
            <person name="Zismann V."/>
            <person name="Iobst S."/>
            <person name="de Vazeille A.R."/>
            <person name="Buell C.R."/>
            <person name="Ying K."/>
            <person name="Li Y."/>
            <person name="Lu T."/>
            <person name="Huang Y."/>
            <person name="Zhao Q."/>
            <person name="Feng Q."/>
            <person name="Zhang L."/>
            <person name="Zhu J."/>
            <person name="Weng Q."/>
            <person name="Mu J."/>
            <person name="Lu Y."/>
            <person name="Fan D."/>
            <person name="Liu Y."/>
            <person name="Guan J."/>
            <person name="Zhang Y."/>
            <person name="Yu S."/>
            <person name="Liu X."/>
            <person name="Zhang Y."/>
            <person name="Hong G."/>
            <person name="Han B."/>
            <person name="Choisne N."/>
            <person name="Demange N."/>
            <person name="Orjeda G."/>
            <person name="Samain S."/>
            <person name="Cattolico L."/>
            <person name="Pelletier E."/>
            <person name="Couloux A."/>
            <person name="Segurens B."/>
            <person name="Wincker P."/>
            <person name="D'Hont A."/>
            <person name="Scarpelli C."/>
            <person name="Weissenbach J."/>
            <person name="Salanoubat M."/>
            <person name="Quetier F."/>
            <person name="Yu Y."/>
            <person name="Kim H.R."/>
            <person name="Rambo T."/>
            <person name="Currie J."/>
            <person name="Collura K."/>
            <person name="Luo M."/>
            <person name="Yang T."/>
            <person name="Ammiraju J.S.S."/>
            <person name="Engler F."/>
            <person name="Soderlund C."/>
            <person name="Wing R.A."/>
            <person name="Palmer L.E."/>
            <person name="de la Bastide M."/>
            <person name="Spiegel L."/>
            <person name="Nascimento L."/>
            <person name="Zutavern T."/>
            <person name="O'Shaughnessy A."/>
            <person name="Dike S."/>
            <person name="Dedhia N."/>
            <person name="Preston R."/>
            <person name="Balija V."/>
            <person name="McCombie W.R."/>
            <person name="Chow T."/>
            <person name="Chen H."/>
            <person name="Chung M."/>
            <person name="Chen C."/>
            <person name="Shaw J."/>
            <person name="Wu H."/>
            <person name="Hsiao K."/>
            <person name="Chao Y."/>
            <person name="Chu M."/>
            <person name="Cheng C."/>
            <person name="Hour A."/>
            <person name="Lee P."/>
            <person name="Lin S."/>
            <person name="Lin Y."/>
            <person name="Liou J."/>
            <person name="Liu S."/>
            <person name="Hsing Y."/>
            <person name="Raghuvanshi S."/>
            <person name="Mohanty A."/>
            <person name="Bharti A.K."/>
            <person name="Gaur A."/>
            <person name="Gupta V."/>
            <person name="Kumar D."/>
            <person name="Ravi V."/>
            <person name="Vij S."/>
            <person name="Kapur A."/>
            <person name="Khurana P."/>
            <person name="Khurana P."/>
            <person name="Khurana J.P."/>
            <person name="Tyagi A.K."/>
            <person name="Gaikwad K."/>
            <person name="Singh A."/>
            <person name="Dalal V."/>
            <person name="Srivastava S."/>
            <person name="Dixit A."/>
            <person name="Pal A.K."/>
            <person name="Ghazi I.A."/>
            <person name="Yadav M."/>
            <person name="Pandit A."/>
            <person name="Bhargava A."/>
            <person name="Sureshbabu K."/>
            <person name="Batra K."/>
            <person name="Sharma T.R."/>
            <person name="Mohapatra T."/>
            <person name="Singh N.K."/>
            <person name="Messing J."/>
            <person name="Nelson A.B."/>
            <person name="Fuks G."/>
            <person name="Kavchok S."/>
            <person name="Keizer G."/>
            <person name="Linton E."/>
            <person name="Llaca V."/>
            <person name="Song R."/>
            <person name="Tanyolac B."/>
            <person name="Young S."/>
            <person name="Ho-Il K."/>
            <person name="Hahn J.H."/>
            <person name="Sangsakoo G."/>
            <person name="Vanavichit A."/>
            <person name="de Mattos Luiz.A.T."/>
            <person name="Zimmer P.D."/>
            <person name="Malone G."/>
            <person name="Dellagostin O."/>
            <person name="de Oliveira A.C."/>
            <person name="Bevan M."/>
            <person name="Bancroft I."/>
            <person name="Minx P."/>
            <person name="Cordum H."/>
            <person name="Wilson R."/>
            <person name="Cheng Z."/>
            <person name="Jin W."/>
            <person name="Jiang J."/>
            <person name="Leong S.A."/>
            <person name="Iwama H."/>
            <person name="Gojobori T."/>
            <person name="Itoh T."/>
            <person name="Niimura Y."/>
            <person name="Fujii Y."/>
            <person name="Habara T."/>
            <person name="Sakai H."/>
            <person name="Sato Y."/>
            <person name="Wilson G."/>
            <person name="Kumar K."/>
            <person name="McCouch S."/>
            <person name="Juretic N."/>
            <person name="Hoen D."/>
            <person name="Wright S."/>
            <person name="Bruskiewich R."/>
            <person name="Bureau T."/>
            <person name="Miyao A."/>
            <person name="Hirochika H."/>
            <person name="Nishikawa T."/>
            <person name="Kadowaki K."/>
            <person name="Sugiura M."/>
            <person name="Burr B."/>
            <person name="Sasaki T."/>
        </authorList>
    </citation>
    <scope>NUCLEOTIDE SEQUENCE [LARGE SCALE GENOMIC DNA]</scope>
    <source>
        <strain evidence="4">cv. Nipponbare</strain>
    </source>
</reference>